<dbReference type="EMBL" id="BGPR01270727">
    <property type="protein sequence ID" value="GBM97659.1"/>
    <property type="molecule type" value="Genomic_DNA"/>
</dbReference>
<name>A0A4Y2K6T5_ARAVE</name>
<protein>
    <submittedName>
        <fullName evidence="1">Uncharacterized protein</fullName>
    </submittedName>
</protein>
<dbReference type="OrthoDB" id="6435701at2759"/>
<keyword evidence="2" id="KW-1185">Reference proteome</keyword>
<sequence>CMPPMVVHCTATENLHVKLSEYSQTMSELALKFPLPQSFEEYTKLIIVPNKYLYYIVSAYHHYLPAIALDGMLKVLGKKPK</sequence>
<dbReference type="Proteomes" id="UP000499080">
    <property type="component" value="Unassembled WGS sequence"/>
</dbReference>
<evidence type="ECO:0000313" key="1">
    <source>
        <dbReference type="EMBL" id="GBM97659.1"/>
    </source>
</evidence>
<reference evidence="1 2" key="1">
    <citation type="journal article" date="2019" name="Sci. Rep.">
        <title>Orb-weaving spider Araneus ventricosus genome elucidates the spidroin gene catalogue.</title>
        <authorList>
            <person name="Kono N."/>
            <person name="Nakamura H."/>
            <person name="Ohtoshi R."/>
            <person name="Moran D.A.P."/>
            <person name="Shinohara A."/>
            <person name="Yoshida Y."/>
            <person name="Fujiwara M."/>
            <person name="Mori M."/>
            <person name="Tomita M."/>
            <person name="Arakawa K."/>
        </authorList>
    </citation>
    <scope>NUCLEOTIDE SEQUENCE [LARGE SCALE GENOMIC DNA]</scope>
</reference>
<evidence type="ECO:0000313" key="2">
    <source>
        <dbReference type="Proteomes" id="UP000499080"/>
    </source>
</evidence>
<gene>
    <name evidence="1" type="ORF">AVEN_62514_1</name>
</gene>
<feature type="non-terminal residue" evidence="1">
    <location>
        <position position="1"/>
    </location>
</feature>
<comment type="caution">
    <text evidence="1">The sequence shown here is derived from an EMBL/GenBank/DDBJ whole genome shotgun (WGS) entry which is preliminary data.</text>
</comment>
<proteinExistence type="predicted"/>
<dbReference type="AlphaFoldDB" id="A0A4Y2K6T5"/>
<accession>A0A4Y2K6T5</accession>
<organism evidence="1 2">
    <name type="scientific">Araneus ventricosus</name>
    <name type="common">Orbweaver spider</name>
    <name type="synonym">Epeira ventricosa</name>
    <dbReference type="NCBI Taxonomy" id="182803"/>
    <lineage>
        <taxon>Eukaryota</taxon>
        <taxon>Metazoa</taxon>
        <taxon>Ecdysozoa</taxon>
        <taxon>Arthropoda</taxon>
        <taxon>Chelicerata</taxon>
        <taxon>Arachnida</taxon>
        <taxon>Araneae</taxon>
        <taxon>Araneomorphae</taxon>
        <taxon>Entelegynae</taxon>
        <taxon>Araneoidea</taxon>
        <taxon>Araneidae</taxon>
        <taxon>Araneus</taxon>
    </lineage>
</organism>